<evidence type="ECO:0000313" key="2">
    <source>
        <dbReference type="Proteomes" id="UP001428290"/>
    </source>
</evidence>
<dbReference type="Proteomes" id="UP001428290">
    <property type="component" value="Unassembled WGS sequence"/>
</dbReference>
<dbReference type="RefSeq" id="WP_345724530.1">
    <property type="nucleotide sequence ID" value="NZ_BAABRU010000027.1"/>
</dbReference>
<protein>
    <submittedName>
        <fullName evidence="1">Uncharacterized protein</fullName>
    </submittedName>
</protein>
<reference evidence="1 2" key="1">
    <citation type="submission" date="2024-02" db="EMBL/GenBank/DDBJ databases">
        <title>Herpetosiphon gulosus NBRC 112829.</title>
        <authorList>
            <person name="Ichikawa N."/>
            <person name="Katano-Makiyama Y."/>
            <person name="Hidaka K."/>
        </authorList>
    </citation>
    <scope>NUCLEOTIDE SEQUENCE [LARGE SCALE GENOMIC DNA]</scope>
    <source>
        <strain evidence="1 2">NBRC 112829</strain>
    </source>
</reference>
<dbReference type="EMBL" id="BAABRU010000027">
    <property type="protein sequence ID" value="GAA5530940.1"/>
    <property type="molecule type" value="Genomic_DNA"/>
</dbReference>
<gene>
    <name evidence="1" type="ORF">Hgul01_04764</name>
</gene>
<sequence>MLRPPILPLRDLQMQPIEHTETYSSAEMQTLAQYPRLSSLQNLSVGNPASTLA</sequence>
<accession>A0ABP9X6C0</accession>
<organism evidence="1 2">
    <name type="scientific">Herpetosiphon gulosus</name>
    <dbReference type="NCBI Taxonomy" id="1973496"/>
    <lineage>
        <taxon>Bacteria</taxon>
        <taxon>Bacillati</taxon>
        <taxon>Chloroflexota</taxon>
        <taxon>Chloroflexia</taxon>
        <taxon>Herpetosiphonales</taxon>
        <taxon>Herpetosiphonaceae</taxon>
        <taxon>Herpetosiphon</taxon>
    </lineage>
</organism>
<keyword evidence="2" id="KW-1185">Reference proteome</keyword>
<name>A0ABP9X6C0_9CHLR</name>
<proteinExistence type="predicted"/>
<comment type="caution">
    <text evidence="1">The sequence shown here is derived from an EMBL/GenBank/DDBJ whole genome shotgun (WGS) entry which is preliminary data.</text>
</comment>
<evidence type="ECO:0000313" key="1">
    <source>
        <dbReference type="EMBL" id="GAA5530940.1"/>
    </source>
</evidence>